<keyword evidence="2" id="KW-1185">Reference proteome</keyword>
<dbReference type="Proteomes" id="UP000604730">
    <property type="component" value="Unassembled WGS sequence"/>
</dbReference>
<accession>A0ABS1J103</accession>
<dbReference type="EMBL" id="JAEPRJ010000001">
    <property type="protein sequence ID" value="MBK5897569.1"/>
    <property type="molecule type" value="Genomic_DNA"/>
</dbReference>
<sequence length="197" mass="23224">MNYNSILSQIVEEQNGYLRIVDVQNKDFSKYTVMEYIKKNEMEKVASGVYLAPDAWEDKLYSLQIRNRKIIFSNETALYLHSLTDREPFNPVVSVVRGYNSRHLKGVGVIVHTVRPEWIELGLTNAKTFAGNTVRIYDKERCICDIIKRRKQMDIQIFQSAITTYFSDKKKDIHKLMEYAKIMKLEERVRQYTEVLL</sequence>
<name>A0ABS1J103_9FIRM</name>
<gene>
    <name evidence="1" type="ORF">JJN12_07230</name>
</gene>
<evidence type="ECO:0000313" key="2">
    <source>
        <dbReference type="Proteomes" id="UP000604730"/>
    </source>
</evidence>
<reference evidence="1 2" key="1">
    <citation type="submission" date="2021-01" db="EMBL/GenBank/DDBJ databases">
        <title>Isolation and description of Catonella massiliensis sp. nov., a novel Catonella species, isolated from a stable periodontitis subject.</title>
        <authorList>
            <person name="Antezack A."/>
            <person name="Boxberger M."/>
            <person name="La Scola B."/>
            <person name="Monnet-Corti V."/>
        </authorList>
    </citation>
    <scope>NUCLEOTIDE SEQUENCE [LARGE SCALE GENOMIC DNA]</scope>
    <source>
        <strain evidence="1 2">Marseille-Q4567</strain>
    </source>
</reference>
<comment type="caution">
    <text evidence="1">The sequence shown here is derived from an EMBL/GenBank/DDBJ whole genome shotgun (WGS) entry which is preliminary data.</text>
</comment>
<organism evidence="1 2">
    <name type="scientific">Catonella massiliensis</name>
    <dbReference type="NCBI Taxonomy" id="2799636"/>
    <lineage>
        <taxon>Bacteria</taxon>
        <taxon>Bacillati</taxon>
        <taxon>Bacillota</taxon>
        <taxon>Clostridia</taxon>
        <taxon>Lachnospirales</taxon>
        <taxon>Lachnospiraceae</taxon>
        <taxon>Catonella</taxon>
    </lineage>
</organism>
<evidence type="ECO:0000313" key="1">
    <source>
        <dbReference type="EMBL" id="MBK5897569.1"/>
    </source>
</evidence>
<proteinExistence type="predicted"/>
<dbReference type="RefSeq" id="WP_208429044.1">
    <property type="nucleotide sequence ID" value="NZ_JAEPRJ010000001.1"/>
</dbReference>
<protein>
    <submittedName>
        <fullName evidence="1">Abortive phage infection protein</fullName>
    </submittedName>
</protein>